<protein>
    <submittedName>
        <fullName evidence="1">Uncharacterized protein</fullName>
    </submittedName>
</protein>
<keyword evidence="2" id="KW-1185">Reference proteome</keyword>
<dbReference type="AlphaFoldDB" id="A0A6I4VV17"/>
<organism evidence="1 2">
    <name type="scientific">Shimazuella alba</name>
    <dbReference type="NCBI Taxonomy" id="2690964"/>
    <lineage>
        <taxon>Bacteria</taxon>
        <taxon>Bacillati</taxon>
        <taxon>Bacillota</taxon>
        <taxon>Bacilli</taxon>
        <taxon>Bacillales</taxon>
        <taxon>Thermoactinomycetaceae</taxon>
        <taxon>Shimazuella</taxon>
    </lineage>
</organism>
<dbReference type="EMBL" id="WUUL01000007">
    <property type="protein sequence ID" value="MXQ54371.1"/>
    <property type="molecule type" value="Genomic_DNA"/>
</dbReference>
<evidence type="ECO:0000313" key="2">
    <source>
        <dbReference type="Proteomes" id="UP000430692"/>
    </source>
</evidence>
<reference evidence="1 2" key="1">
    <citation type="submission" date="2019-12" db="EMBL/GenBank/DDBJ databases">
        <title>Whole-genome analyses of novel actinobacteria.</title>
        <authorList>
            <person name="Sahin N."/>
            <person name="Saygin H."/>
        </authorList>
    </citation>
    <scope>NUCLEOTIDE SEQUENCE [LARGE SCALE GENOMIC DNA]</scope>
    <source>
        <strain evidence="1 2">KC615</strain>
    </source>
</reference>
<name>A0A6I4VV17_9BACL</name>
<proteinExistence type="predicted"/>
<evidence type="ECO:0000313" key="1">
    <source>
        <dbReference type="EMBL" id="MXQ54371.1"/>
    </source>
</evidence>
<accession>A0A6I4VV17</accession>
<sequence length="78" mass="8882">MSDVLTADGQFEQASNTYGRACDTRENLDKRTRISLMNSACEQAEMALAIFKNGNDRKKIESCKSFITEVRKMMKLLK</sequence>
<comment type="caution">
    <text evidence="1">The sequence shown here is derived from an EMBL/GenBank/DDBJ whole genome shotgun (WGS) entry which is preliminary data.</text>
</comment>
<dbReference type="RefSeq" id="WP_160801729.1">
    <property type="nucleotide sequence ID" value="NZ_WUUL01000007.1"/>
</dbReference>
<gene>
    <name evidence="1" type="ORF">GSM42_11740</name>
</gene>
<dbReference type="Proteomes" id="UP000430692">
    <property type="component" value="Unassembled WGS sequence"/>
</dbReference>